<sequence length="101" mass="11613">MFKMTALFKQPKDKEKFDEYYFNTHAPLTEKIPGLRKMTVTKIVGSPMGESEFYMQCDMYYDDFEAFKVASKTPEAKASGKDVMSFAGDIVTFMFGEEVNE</sequence>
<evidence type="ECO:0000313" key="2">
    <source>
        <dbReference type="EMBL" id="OZM58175.1"/>
    </source>
</evidence>
<dbReference type="NCBIfam" id="TIGR02118">
    <property type="entry name" value="EthD family reductase"/>
    <property type="match status" value="1"/>
</dbReference>
<gene>
    <name evidence="2" type="ORF">CIB95_00940</name>
</gene>
<proteinExistence type="predicted"/>
<dbReference type="PANTHER" id="PTHR40260">
    <property type="entry name" value="BLR8190 PROTEIN"/>
    <property type="match status" value="1"/>
</dbReference>
<dbReference type="GO" id="GO:0016491">
    <property type="term" value="F:oxidoreductase activity"/>
    <property type="evidence" value="ECO:0007669"/>
    <property type="project" value="InterPro"/>
</dbReference>
<dbReference type="Proteomes" id="UP000217083">
    <property type="component" value="Unassembled WGS sequence"/>
</dbReference>
<dbReference type="EMBL" id="NPIA01000001">
    <property type="protein sequence ID" value="OZM58175.1"/>
    <property type="molecule type" value="Genomic_DNA"/>
</dbReference>
<dbReference type="SUPFAM" id="SSF54909">
    <property type="entry name" value="Dimeric alpha+beta barrel"/>
    <property type="match status" value="1"/>
</dbReference>
<dbReference type="RefSeq" id="WP_094920635.1">
    <property type="nucleotide sequence ID" value="NZ_NPIA01000001.1"/>
</dbReference>
<feature type="domain" description="EthD" evidence="1">
    <location>
        <begin position="9"/>
        <end position="87"/>
    </location>
</feature>
<organism evidence="2 3">
    <name type="scientific">Lottiidibacillus patelloidae</name>
    <dbReference type="NCBI Taxonomy" id="2670334"/>
    <lineage>
        <taxon>Bacteria</taxon>
        <taxon>Bacillati</taxon>
        <taxon>Bacillota</taxon>
        <taxon>Bacilli</taxon>
        <taxon>Bacillales</taxon>
        <taxon>Bacillaceae</taxon>
        <taxon>Lottiidibacillus</taxon>
    </lineage>
</organism>
<dbReference type="PANTHER" id="PTHR40260:SF2">
    <property type="entry name" value="BLR8190 PROTEIN"/>
    <property type="match status" value="1"/>
</dbReference>
<dbReference type="Pfam" id="PF07110">
    <property type="entry name" value="EthD"/>
    <property type="match status" value="1"/>
</dbReference>
<accession>A0A263BWS6</accession>
<protein>
    <submittedName>
        <fullName evidence="2">Ethyl tert-butyl ether degradation protein EthD</fullName>
    </submittedName>
</protein>
<comment type="caution">
    <text evidence="2">The sequence shown here is derived from an EMBL/GenBank/DDBJ whole genome shotgun (WGS) entry which is preliminary data.</text>
</comment>
<keyword evidence="3" id="KW-1185">Reference proteome</keyword>
<reference evidence="2 3" key="2">
    <citation type="submission" date="2017-09" db="EMBL/GenBank/DDBJ databases">
        <title>Bacillus patelloidae sp. nov., isolated from the intestinal tract of a marine limpet.</title>
        <authorList>
            <person name="Liu R."/>
            <person name="Dong C."/>
            <person name="Shao Z."/>
        </authorList>
    </citation>
    <scope>NUCLEOTIDE SEQUENCE [LARGE SCALE GENOMIC DNA]</scope>
    <source>
        <strain evidence="2 3">SA5d-4</strain>
    </source>
</reference>
<evidence type="ECO:0000259" key="1">
    <source>
        <dbReference type="Pfam" id="PF07110"/>
    </source>
</evidence>
<reference evidence="3" key="1">
    <citation type="submission" date="2017-08" db="EMBL/GenBank/DDBJ databases">
        <authorList>
            <person name="Huang Z."/>
        </authorList>
    </citation>
    <scope>NUCLEOTIDE SEQUENCE [LARGE SCALE GENOMIC DNA]</scope>
    <source>
        <strain evidence="3">SA5d-4</strain>
    </source>
</reference>
<dbReference type="InterPro" id="IPR011008">
    <property type="entry name" value="Dimeric_a/b-barrel"/>
</dbReference>
<evidence type="ECO:0000313" key="3">
    <source>
        <dbReference type="Proteomes" id="UP000217083"/>
    </source>
</evidence>
<name>A0A263BWS6_9BACI</name>
<dbReference type="InterPro" id="IPR009799">
    <property type="entry name" value="EthD_dom"/>
</dbReference>
<dbReference type="AlphaFoldDB" id="A0A263BWS6"/>
<dbReference type="Gene3D" id="3.30.70.100">
    <property type="match status" value="1"/>
</dbReference>